<comment type="catalytic activity">
    <reaction evidence="1">
        <text>4-amino-5-aminomethyl-2-methylpyrimidine + H2O = 4-amino-5-hydroxymethyl-2-methylpyrimidine + NH4(+)</text>
        <dbReference type="Rhea" id="RHEA:31799"/>
        <dbReference type="ChEBI" id="CHEBI:15377"/>
        <dbReference type="ChEBI" id="CHEBI:16892"/>
        <dbReference type="ChEBI" id="CHEBI:28938"/>
        <dbReference type="ChEBI" id="CHEBI:63416"/>
        <dbReference type="EC" id="3.5.99.2"/>
    </reaction>
</comment>
<accession>A0A7W6EAC8</accession>
<evidence type="ECO:0000256" key="3">
    <source>
        <dbReference type="PIRSR" id="PIRSR003170-2"/>
    </source>
</evidence>
<feature type="domain" description="Thiaminase-2/PQQC" evidence="4">
    <location>
        <begin position="13"/>
        <end position="184"/>
    </location>
</feature>
<feature type="binding site" evidence="3">
    <location>
        <position position="138"/>
    </location>
    <ligand>
        <name>substrate</name>
    </ligand>
</feature>
<proteinExistence type="inferred from homology"/>
<dbReference type="PANTHER" id="PTHR43198">
    <property type="entry name" value="BIFUNCTIONAL TH2 PROTEIN"/>
    <property type="match status" value="1"/>
</dbReference>
<dbReference type="UniPathway" id="UPA00060"/>
<dbReference type="Gene3D" id="1.20.910.10">
    <property type="entry name" value="Heme oxygenase-like"/>
    <property type="match status" value="1"/>
</dbReference>
<dbReference type="InterPro" id="IPR016084">
    <property type="entry name" value="Haem_Oase-like_multi-hlx"/>
</dbReference>
<dbReference type="EC" id="3.5.99.2" evidence="1"/>
<dbReference type="Pfam" id="PF03070">
    <property type="entry name" value="TENA_THI-4"/>
    <property type="match status" value="1"/>
</dbReference>
<keyword evidence="1" id="KW-0784">Thiamine biosynthesis</keyword>
<dbReference type="AlphaFoldDB" id="A0A7W6EAC8"/>
<dbReference type="InterPro" id="IPR026285">
    <property type="entry name" value="TenA_E"/>
</dbReference>
<dbReference type="Proteomes" id="UP000542776">
    <property type="component" value="Unassembled WGS sequence"/>
</dbReference>
<name>A0A7W6EAC8_9HYPH</name>
<dbReference type="GO" id="GO:0005829">
    <property type="term" value="C:cytosol"/>
    <property type="evidence" value="ECO:0007669"/>
    <property type="project" value="TreeGrafter"/>
</dbReference>
<keyword evidence="1 5" id="KW-0378">Hydrolase</keyword>
<comment type="function">
    <text evidence="1">Catalyzes an amino-pyrimidine hydrolysis reaction at the C5' of the pyrimidine moiety of thiamine compounds, a reaction that is part of a thiamine salvage pathway. Thus, catalyzes the conversion of 4-amino-5-aminomethyl-2-methylpyrimidine to 4-amino-5-hydroxymethyl-2-methylpyrimidine (HMP).</text>
</comment>
<reference evidence="5 6" key="1">
    <citation type="submission" date="2020-08" db="EMBL/GenBank/DDBJ databases">
        <title>Genomic Encyclopedia of Type Strains, Phase IV (KMG-IV): sequencing the most valuable type-strain genomes for metagenomic binning, comparative biology and taxonomic classification.</title>
        <authorList>
            <person name="Goeker M."/>
        </authorList>
    </citation>
    <scope>NUCLEOTIDE SEQUENCE [LARGE SCALE GENOMIC DNA]</scope>
    <source>
        <strain evidence="5 6">DSM 102238</strain>
    </source>
</reference>
<evidence type="ECO:0000313" key="5">
    <source>
        <dbReference type="EMBL" id="MBB3997672.1"/>
    </source>
</evidence>
<feature type="binding site" evidence="3">
    <location>
        <position position="84"/>
    </location>
    <ligand>
        <name>substrate</name>
    </ligand>
</feature>
<dbReference type="InterPro" id="IPR004305">
    <property type="entry name" value="Thiaminase-2/PQQC"/>
</dbReference>
<dbReference type="PANTHER" id="PTHR43198:SF2">
    <property type="entry name" value="SI:CH1073-67J19.1-RELATED"/>
    <property type="match status" value="1"/>
</dbReference>
<comment type="similarity">
    <text evidence="1">Belongs to the TenA family.</text>
</comment>
<dbReference type="GO" id="GO:0009228">
    <property type="term" value="P:thiamine biosynthetic process"/>
    <property type="evidence" value="ECO:0007669"/>
    <property type="project" value="UniProtKB-KW"/>
</dbReference>
<protein>
    <recommendedName>
        <fullName evidence="1">Aminopyrimidine aminohydrolase</fullName>
        <ecNumber evidence="1">3.5.99.2</ecNumber>
    </recommendedName>
</protein>
<dbReference type="InterPro" id="IPR050967">
    <property type="entry name" value="Thiamine_Salvage_TenA"/>
</dbReference>
<dbReference type="RefSeq" id="WP_183199217.1">
    <property type="nucleotide sequence ID" value="NZ_JACIEK010000002.1"/>
</dbReference>
<evidence type="ECO:0000256" key="1">
    <source>
        <dbReference type="PIRNR" id="PIRNR003170"/>
    </source>
</evidence>
<gene>
    <name evidence="5" type="ORF">GGR04_001508</name>
</gene>
<feature type="active site" description="Proton donor" evidence="2">
    <location>
        <position position="203"/>
    </location>
</feature>
<comment type="caution">
    <text evidence="5">The sequence shown here is derived from an EMBL/GenBank/DDBJ whole genome shotgun (WGS) entry which is preliminary data.</text>
</comment>
<evidence type="ECO:0000259" key="4">
    <source>
        <dbReference type="Pfam" id="PF03070"/>
    </source>
</evidence>
<dbReference type="EMBL" id="JACIEK010000002">
    <property type="protein sequence ID" value="MBB3997672.1"/>
    <property type="molecule type" value="Genomic_DNA"/>
</dbReference>
<dbReference type="GO" id="GO:0050334">
    <property type="term" value="F:thiaminase activity"/>
    <property type="evidence" value="ECO:0007669"/>
    <property type="project" value="UniProtKB-UniRule"/>
</dbReference>
<evidence type="ECO:0000256" key="2">
    <source>
        <dbReference type="PIRSR" id="PIRSR003170-1"/>
    </source>
</evidence>
<dbReference type="GO" id="GO:0009229">
    <property type="term" value="P:thiamine diphosphate biosynthetic process"/>
    <property type="evidence" value="ECO:0007669"/>
    <property type="project" value="UniProtKB-UniPathway"/>
</dbReference>
<comment type="pathway">
    <text evidence="1">Cofactor biosynthesis; thiamine diphosphate biosynthesis.</text>
</comment>
<sequence length="221" mass="24369">MSARFTDTLREAARDDWQAASGHRFVTELGAGTIAPRVMARYLVQDHRFLDAFLALLGAAMAGTDRFEARLRLARFAGAVAGEENTYFERAFATLGVTSETRRTAPDSDATAGFQAIMREAAATRSYAAALCVLTVAEWLYLDWASKAPKPLPTSFVHAEWITLHDNPDFREFVAFLRGELDRVGPAEAALCQFFFGRAVALERRFFDAAYEGDGAAEIGR</sequence>
<dbReference type="SUPFAM" id="SSF48613">
    <property type="entry name" value="Heme oxygenase-like"/>
    <property type="match status" value="1"/>
</dbReference>
<feature type="binding site" evidence="3">
    <location>
        <position position="46"/>
    </location>
    <ligand>
        <name>substrate</name>
    </ligand>
</feature>
<evidence type="ECO:0000313" key="6">
    <source>
        <dbReference type="Proteomes" id="UP000542776"/>
    </source>
</evidence>
<organism evidence="5 6">
    <name type="scientific">Aureimonas pseudogalii</name>
    <dbReference type="NCBI Taxonomy" id="1744844"/>
    <lineage>
        <taxon>Bacteria</taxon>
        <taxon>Pseudomonadati</taxon>
        <taxon>Pseudomonadota</taxon>
        <taxon>Alphaproteobacteria</taxon>
        <taxon>Hyphomicrobiales</taxon>
        <taxon>Aurantimonadaceae</taxon>
        <taxon>Aureimonas</taxon>
    </lineage>
</organism>
<comment type="catalytic activity">
    <reaction evidence="1">
        <text>thiamine + H2O = 5-(2-hydroxyethyl)-4-methylthiazole + 4-amino-5-hydroxymethyl-2-methylpyrimidine + H(+)</text>
        <dbReference type="Rhea" id="RHEA:17509"/>
        <dbReference type="ChEBI" id="CHEBI:15377"/>
        <dbReference type="ChEBI" id="CHEBI:15378"/>
        <dbReference type="ChEBI" id="CHEBI:16892"/>
        <dbReference type="ChEBI" id="CHEBI:17957"/>
        <dbReference type="ChEBI" id="CHEBI:18385"/>
        <dbReference type="EC" id="3.5.99.2"/>
    </reaction>
</comment>
<dbReference type="PIRSF" id="PIRSF003170">
    <property type="entry name" value="Pet18p"/>
    <property type="match status" value="1"/>
</dbReference>
<dbReference type="CDD" id="cd19358">
    <property type="entry name" value="TenA_E_Spr0628-like"/>
    <property type="match status" value="1"/>
</dbReference>
<keyword evidence="6" id="KW-1185">Reference proteome</keyword>